<keyword evidence="3" id="KW-0677">Repeat</keyword>
<keyword evidence="8" id="KW-1185">Reference proteome</keyword>
<evidence type="ECO:0000256" key="2">
    <source>
        <dbReference type="ARBA" id="ARBA00022574"/>
    </source>
</evidence>
<evidence type="ECO:0000313" key="8">
    <source>
        <dbReference type="Proteomes" id="UP001286313"/>
    </source>
</evidence>
<sequence length="902" mass="99366">MSSVRVDIQWSPVAVDQFLTWGTDLQLYQVQDVTPTEVVQLPRLRLGPKTAASLLATNTDLQYIKCVAWCPGHESDPANQLLAVGQANGKVALTTFSKIPDPRGIKGREYVPKHSRPVSCVGWSSQEPQLLAAGLEKVRTDHSVVVCDVNRPTHPQPYSTFDQRNSASGDLLKPLAEYGLAETTHSLAFSLHTHRTLIAGMNNKHIKVFDLRESKNCATTNTKAVYGICSDIHNEHRLASFFENQVSIWDLRSIERPLLNLEANKPVTKLSWCPSRVGLLGCACRDSCGVRLYDVLHCAGGTGGDDQDPAVITRAIYPDPPTFVSAFSWHPQHQNRIITASYTGKLVDYCVHERITVNWSARGALVWTHGRKTLHQLDPSQPAYSHLSDILSAITTRARSRYGLRVDNLAANGEVTDDLSLRNLWMWLDNARSLVATGNFKLPGGVPYKYQGVWSLMTNGNLSSDIINRPWIGQDGQKHLYAKVFRSEERSCALELCSWGFEDEGVLTSFLTQLEAAGNHTRAAAVAVFNQRIRLAIHILQRGAVAKKIPALNSTAMALAGYTEERKGLWRDTCTSLRSQLTDPYLRAMFAFLTDDADSYEPVLGETEMAIQDRVAFACTYLSDPRLTEYLDRLNTRLTEEGNLDGILLTGLSSTEGVDLLQRYVDLSGDVQTAALVTIHTLQHALNRDSRLTHWLQSYRHLLDSLGLWNERAQLDVIANDNKHAERPPQHIYIACNFCKKGITPYIQAAGRPRNPYARFGTGSANKSKMQACPNCRKPLPRCSLCLVHMGTPSGWGGCMGTKNSSSGGGGGGTCAEDGGGGVESGAGTSTPTPNPTPACRKLSDFTTWFTWCQTCRHGGHAHHLMEWFKEHSECPVTNCVCKCMSLDTVGKVGSSSHVAPK</sequence>
<feature type="domain" description="GATOR2 complex protein MIO zinc-ribbon like" evidence="5">
    <location>
        <begin position="736"/>
        <end position="792"/>
    </location>
</feature>
<keyword evidence="2" id="KW-0853">WD repeat</keyword>
<feature type="domain" description="GATOR2 complex protein MIO zinc-ribbon like" evidence="5">
    <location>
        <begin position="844"/>
        <end position="885"/>
    </location>
</feature>
<evidence type="ECO:0000256" key="1">
    <source>
        <dbReference type="ARBA" id="ARBA00009713"/>
    </source>
</evidence>
<feature type="domain" description="MIOS-like alpha-solenoid" evidence="6">
    <location>
        <begin position="395"/>
        <end position="621"/>
    </location>
</feature>
<dbReference type="Pfam" id="PF21720">
    <property type="entry name" value="MIOS_WD40"/>
    <property type="match status" value="1"/>
</dbReference>
<dbReference type="GO" id="GO:0034198">
    <property type="term" value="P:cellular response to amino acid starvation"/>
    <property type="evidence" value="ECO:0007669"/>
    <property type="project" value="TreeGrafter"/>
</dbReference>
<organism evidence="7 8">
    <name type="scientific">Petrolisthes cinctipes</name>
    <name type="common">Flat porcelain crab</name>
    <dbReference type="NCBI Taxonomy" id="88211"/>
    <lineage>
        <taxon>Eukaryota</taxon>
        <taxon>Metazoa</taxon>
        <taxon>Ecdysozoa</taxon>
        <taxon>Arthropoda</taxon>
        <taxon>Crustacea</taxon>
        <taxon>Multicrustacea</taxon>
        <taxon>Malacostraca</taxon>
        <taxon>Eumalacostraca</taxon>
        <taxon>Eucarida</taxon>
        <taxon>Decapoda</taxon>
        <taxon>Pleocyemata</taxon>
        <taxon>Anomura</taxon>
        <taxon>Galatheoidea</taxon>
        <taxon>Porcellanidae</taxon>
        <taxon>Petrolisthes</taxon>
    </lineage>
</organism>
<comment type="caution">
    <text evidence="7">The sequence shown here is derived from an EMBL/GenBank/DDBJ whole genome shotgun (WGS) entry which is preliminary data.</text>
</comment>
<dbReference type="Proteomes" id="UP001286313">
    <property type="component" value="Unassembled WGS sequence"/>
</dbReference>
<dbReference type="AlphaFoldDB" id="A0AAE1GFY7"/>
<evidence type="ECO:0000256" key="4">
    <source>
        <dbReference type="SAM" id="MobiDB-lite"/>
    </source>
</evidence>
<evidence type="ECO:0000256" key="3">
    <source>
        <dbReference type="ARBA" id="ARBA00022737"/>
    </source>
</evidence>
<dbReference type="CDD" id="cd16691">
    <property type="entry name" value="mRING-H2-C3H3C2_Mio"/>
    <property type="match status" value="1"/>
</dbReference>
<gene>
    <name evidence="7" type="ORF">Pcinc_004907</name>
</gene>
<evidence type="ECO:0000313" key="7">
    <source>
        <dbReference type="EMBL" id="KAK3891191.1"/>
    </source>
</evidence>
<feature type="region of interest" description="Disordered" evidence="4">
    <location>
        <begin position="810"/>
        <end position="837"/>
    </location>
</feature>
<dbReference type="InterPro" id="IPR015943">
    <property type="entry name" value="WD40/YVTN_repeat-like_dom_sf"/>
</dbReference>
<evidence type="ECO:0008006" key="9">
    <source>
        <dbReference type="Google" id="ProtNLM"/>
    </source>
</evidence>
<dbReference type="SMART" id="SM00320">
    <property type="entry name" value="WD40"/>
    <property type="match status" value="4"/>
</dbReference>
<dbReference type="Pfam" id="PF21719">
    <property type="entry name" value="MIOS_a-sol"/>
    <property type="match status" value="1"/>
</dbReference>
<proteinExistence type="inferred from homology"/>
<dbReference type="GO" id="GO:0005737">
    <property type="term" value="C:cytoplasm"/>
    <property type="evidence" value="ECO:0007669"/>
    <property type="project" value="TreeGrafter"/>
</dbReference>
<evidence type="ECO:0000259" key="5">
    <source>
        <dbReference type="Pfam" id="PF17034"/>
    </source>
</evidence>
<dbReference type="InterPro" id="IPR036322">
    <property type="entry name" value="WD40_repeat_dom_sf"/>
</dbReference>
<dbReference type="Pfam" id="PF17034">
    <property type="entry name" value="zinc_ribbon_16"/>
    <property type="match status" value="2"/>
</dbReference>
<dbReference type="InterPro" id="IPR049092">
    <property type="entry name" value="MIOS_a-sol"/>
</dbReference>
<feature type="compositionally biased region" description="Gly residues" evidence="4">
    <location>
        <begin position="810"/>
        <end position="825"/>
    </location>
</feature>
<comment type="similarity">
    <text evidence="1">Belongs to the WD repeat mio family.</text>
</comment>
<dbReference type="GO" id="GO:1904263">
    <property type="term" value="P:positive regulation of TORC1 signaling"/>
    <property type="evidence" value="ECO:0007669"/>
    <property type="project" value="TreeGrafter"/>
</dbReference>
<dbReference type="PANTHER" id="PTHR16453">
    <property type="entry name" value="WD40 DOMAIN-CONTAINING PROTEIN MIO FAMILY MEMBER"/>
    <property type="match status" value="1"/>
</dbReference>
<reference evidence="7" key="1">
    <citation type="submission" date="2023-10" db="EMBL/GenBank/DDBJ databases">
        <title>Genome assemblies of two species of porcelain crab, Petrolisthes cinctipes and Petrolisthes manimaculis (Anomura: Porcellanidae).</title>
        <authorList>
            <person name="Angst P."/>
        </authorList>
    </citation>
    <scope>NUCLEOTIDE SEQUENCE</scope>
    <source>
        <strain evidence="7">PB745_01</strain>
        <tissue evidence="7">Gill</tissue>
    </source>
</reference>
<dbReference type="InterPro" id="IPR031488">
    <property type="entry name" value="Zn_ribbon_mio"/>
</dbReference>
<protein>
    <recommendedName>
        <fullName evidence="9">WD repeat protein mio zinc-ribbon like domain-containing protein</fullName>
    </recommendedName>
</protein>
<dbReference type="InterPro" id="IPR001680">
    <property type="entry name" value="WD40_rpt"/>
</dbReference>
<dbReference type="SUPFAM" id="SSF50978">
    <property type="entry name" value="WD40 repeat-like"/>
    <property type="match status" value="1"/>
</dbReference>
<evidence type="ECO:0000259" key="6">
    <source>
        <dbReference type="Pfam" id="PF21719"/>
    </source>
</evidence>
<dbReference type="EMBL" id="JAWQEG010000364">
    <property type="protein sequence ID" value="KAK3891191.1"/>
    <property type="molecule type" value="Genomic_DNA"/>
</dbReference>
<dbReference type="Gene3D" id="2.130.10.10">
    <property type="entry name" value="YVTN repeat-like/Quinoprotein amine dehydrogenase"/>
    <property type="match status" value="1"/>
</dbReference>
<name>A0AAE1GFY7_PETCI</name>
<dbReference type="InterPro" id="IPR037593">
    <property type="entry name" value="MIOS/Sea4"/>
</dbReference>
<dbReference type="PANTHER" id="PTHR16453:SF9">
    <property type="entry name" value="GATOR COMPLEX PROTEIN MIOS"/>
    <property type="match status" value="1"/>
</dbReference>
<accession>A0AAE1GFY7</accession>